<feature type="transmembrane region" description="Helical" evidence="2">
    <location>
        <begin position="85"/>
        <end position="106"/>
    </location>
</feature>
<protein>
    <submittedName>
        <fullName evidence="3">Uncharacterized protein</fullName>
    </submittedName>
</protein>
<dbReference type="Proteomes" id="UP000035100">
    <property type="component" value="Unassembled WGS sequence"/>
</dbReference>
<proteinExistence type="predicted"/>
<evidence type="ECO:0000256" key="1">
    <source>
        <dbReference type="SAM" id="MobiDB-lite"/>
    </source>
</evidence>
<dbReference type="PATRIC" id="fig|1123501.6.peg.794"/>
<accession>A0A0D0QDE8</accession>
<dbReference type="STRING" id="1123501.Wenmar_00728"/>
<evidence type="ECO:0000256" key="2">
    <source>
        <dbReference type="SAM" id="Phobius"/>
    </source>
</evidence>
<evidence type="ECO:0000313" key="3">
    <source>
        <dbReference type="EMBL" id="KIQ70352.1"/>
    </source>
</evidence>
<dbReference type="OrthoDB" id="199424at2"/>
<organism evidence="3 4">
    <name type="scientific">Wenxinia marina DSM 24838</name>
    <dbReference type="NCBI Taxonomy" id="1123501"/>
    <lineage>
        <taxon>Bacteria</taxon>
        <taxon>Pseudomonadati</taxon>
        <taxon>Pseudomonadota</taxon>
        <taxon>Alphaproteobacteria</taxon>
        <taxon>Rhodobacterales</taxon>
        <taxon>Roseobacteraceae</taxon>
        <taxon>Wenxinia</taxon>
    </lineage>
</organism>
<name>A0A0D0QDE8_9RHOB</name>
<feature type="region of interest" description="Disordered" evidence="1">
    <location>
        <begin position="1"/>
        <end position="20"/>
    </location>
</feature>
<keyword evidence="2" id="KW-1133">Transmembrane helix</keyword>
<gene>
    <name evidence="3" type="ORF">Wenmar_00728</name>
</gene>
<reference evidence="3 4" key="1">
    <citation type="submission" date="2013-01" db="EMBL/GenBank/DDBJ databases">
        <authorList>
            <person name="Fiebig A."/>
            <person name="Goeker M."/>
            <person name="Klenk H.-P.P."/>
        </authorList>
    </citation>
    <scope>NUCLEOTIDE SEQUENCE [LARGE SCALE GENOMIC DNA]</scope>
    <source>
        <strain evidence="3 4">DSM 24838</strain>
    </source>
</reference>
<dbReference type="eggNOG" id="ENOG5032SUV">
    <property type="taxonomic scope" value="Bacteria"/>
</dbReference>
<comment type="caution">
    <text evidence="3">The sequence shown here is derived from an EMBL/GenBank/DDBJ whole genome shotgun (WGS) entry which is preliminary data.</text>
</comment>
<feature type="compositionally biased region" description="Basic and acidic residues" evidence="1">
    <location>
        <begin position="9"/>
        <end position="18"/>
    </location>
</feature>
<dbReference type="EMBL" id="AONG01000005">
    <property type="protein sequence ID" value="KIQ70352.1"/>
    <property type="molecule type" value="Genomic_DNA"/>
</dbReference>
<sequence length="214" mass="23938">MTDSTGDPPRMEEPREETPAGWEDILAPGERILWQGRPAGGIVWSDLVSVQTVFGLFFTGFAVFWTSMASGMGVPRNAPGIFNLFPLFGLLFVGIGLYQVVGRLFWDAFARNRTHYTLTDRAAYIATDLPGKRSLETHRLSGDVPPRLEDGDFGTVWFGEKTHHRPGGWRGGKYRRARTWSTPVGFRRIPDARRVFGLVRQASADGDDPRRGAR</sequence>
<keyword evidence="4" id="KW-1185">Reference proteome</keyword>
<dbReference type="AlphaFoldDB" id="A0A0D0QDE8"/>
<evidence type="ECO:0000313" key="4">
    <source>
        <dbReference type="Proteomes" id="UP000035100"/>
    </source>
</evidence>
<dbReference type="RefSeq" id="WP_018304097.1">
    <property type="nucleotide sequence ID" value="NZ_KB902312.1"/>
</dbReference>
<feature type="transmembrane region" description="Helical" evidence="2">
    <location>
        <begin position="41"/>
        <end position="65"/>
    </location>
</feature>
<keyword evidence="2" id="KW-0472">Membrane</keyword>
<keyword evidence="2" id="KW-0812">Transmembrane</keyword>